<evidence type="ECO:0000256" key="4">
    <source>
        <dbReference type="ARBA" id="ARBA00022679"/>
    </source>
</evidence>
<dbReference type="SUPFAM" id="SSF55874">
    <property type="entry name" value="ATPase domain of HSP90 chaperone/DNA topoisomerase II/histidine kinase"/>
    <property type="match status" value="1"/>
</dbReference>
<evidence type="ECO:0000256" key="2">
    <source>
        <dbReference type="ARBA" id="ARBA00012438"/>
    </source>
</evidence>
<feature type="transmembrane region" description="Helical" evidence="7">
    <location>
        <begin position="98"/>
        <end position="116"/>
    </location>
</feature>
<evidence type="ECO:0000256" key="5">
    <source>
        <dbReference type="ARBA" id="ARBA00022777"/>
    </source>
</evidence>
<dbReference type="SMART" id="SM00387">
    <property type="entry name" value="HATPase_c"/>
    <property type="match status" value="1"/>
</dbReference>
<dbReference type="Proteomes" id="UP000035170">
    <property type="component" value="Unassembled WGS sequence"/>
</dbReference>
<evidence type="ECO:0000259" key="8">
    <source>
        <dbReference type="PROSITE" id="PS50109"/>
    </source>
</evidence>
<feature type="domain" description="Response regulatory" evidence="9">
    <location>
        <begin position="462"/>
        <end position="581"/>
    </location>
</feature>
<dbReference type="InterPro" id="IPR004358">
    <property type="entry name" value="Sig_transdc_His_kin-like_C"/>
</dbReference>
<dbReference type="SUPFAM" id="SSF47384">
    <property type="entry name" value="Homodimeric domain of signal transducing histidine kinase"/>
    <property type="match status" value="1"/>
</dbReference>
<protein>
    <recommendedName>
        <fullName evidence="2">histidine kinase</fullName>
        <ecNumber evidence="2">2.7.13.3</ecNumber>
    </recommendedName>
</protein>
<keyword evidence="4 10" id="KW-0808">Transferase</keyword>
<dbReference type="InterPro" id="IPR003661">
    <property type="entry name" value="HisK_dim/P_dom"/>
</dbReference>
<evidence type="ECO:0000313" key="10">
    <source>
        <dbReference type="EMBL" id="KLN54526.1"/>
    </source>
</evidence>
<name>A0A0H2LXR1_VARPD</name>
<feature type="domain" description="Histidine kinase" evidence="8">
    <location>
        <begin position="232"/>
        <end position="445"/>
    </location>
</feature>
<dbReference type="Gene3D" id="3.40.50.2300">
    <property type="match status" value="1"/>
</dbReference>
<keyword evidence="7" id="KW-1133">Transmembrane helix</keyword>
<dbReference type="Pfam" id="PF02518">
    <property type="entry name" value="HATPase_c"/>
    <property type="match status" value="1"/>
</dbReference>
<dbReference type="GO" id="GO:0005886">
    <property type="term" value="C:plasma membrane"/>
    <property type="evidence" value="ECO:0007669"/>
    <property type="project" value="TreeGrafter"/>
</dbReference>
<dbReference type="PROSITE" id="PS50110">
    <property type="entry name" value="RESPONSE_REGULATORY"/>
    <property type="match status" value="1"/>
</dbReference>
<feature type="modified residue" description="4-aspartylphosphate" evidence="6">
    <location>
        <position position="511"/>
    </location>
</feature>
<dbReference type="EC" id="2.7.13.3" evidence="2"/>
<dbReference type="InterPro" id="IPR001789">
    <property type="entry name" value="Sig_transdc_resp-reg_receiver"/>
</dbReference>
<feature type="transmembrane region" description="Helical" evidence="7">
    <location>
        <begin position="54"/>
        <end position="78"/>
    </location>
</feature>
<accession>A0A0H2LXR1</accession>
<dbReference type="Gene3D" id="3.30.565.10">
    <property type="entry name" value="Histidine kinase-like ATPase, C-terminal domain"/>
    <property type="match status" value="1"/>
</dbReference>
<dbReference type="SUPFAM" id="SSF52172">
    <property type="entry name" value="CheY-like"/>
    <property type="match status" value="1"/>
</dbReference>
<keyword evidence="7" id="KW-0472">Membrane</keyword>
<comment type="catalytic activity">
    <reaction evidence="1">
        <text>ATP + protein L-histidine = ADP + protein N-phospho-L-histidine.</text>
        <dbReference type="EC" id="2.7.13.3"/>
    </reaction>
</comment>
<sequence length="587" mass="64675">MNPPPAPAPLSSKAESQIQLHQFITLQSNVPFIVLGSLLVATALLWVMHEVLPLAVLLVWSGLLAGHALVRLACWWWLRHQTVTEAEVSRRIHLHTVLSLASGLLWGGGALCLLQYGEVEHRLLVTLMLAGMVSSSLISQTIHLPTFHGFFLPCAVSAVAGNLMLGTRLYQAVGLTIFAYSLLAMRFARTLNGKLTESLRARFQIADLAERLHVQKEAAEQANLAKSRFLAAASHDLRQPIHAQGLFLDVLSRTPLSTYQSEVLVSTRSAWRASSDMLNTLLDFSRIEAGVVHPQIQPFLLQELLYQIENDFAPLADAKGLVYRSRETRLAVQSDAILVGMVVRNLVSNAIRYTQHGGLLVACRKRRHTVSIEVWDTGMGIAPADQQAIFREFHQLGNPERDRHKGLGLGLAIADGLAKSMGHGLTLSSKPERGSVFRLELPLSVAPVPSPRQKGPQLQPMRVLVIDDDATVRSAMVHLLQSWGCPCDNAESLEEALPLVLQNPPACIISDYRLRGPRTGAHAIAELRQQLHRQGRRHTPALIITGDTAPERLREALASGIPLLHKPISPEQLYRALVELQTDQQSR</sequence>
<dbReference type="PANTHER" id="PTHR43047">
    <property type="entry name" value="TWO-COMPONENT HISTIDINE PROTEIN KINASE"/>
    <property type="match status" value="1"/>
</dbReference>
<reference evidence="10 11" key="1">
    <citation type="submission" date="2015-03" db="EMBL/GenBank/DDBJ databases">
        <title>Genome sequence of Variovorax paradoxus TBEA6.</title>
        <authorList>
            <person name="Poehlein A."/>
            <person name="Schuldes J."/>
            <person name="Wuebbeler J.H."/>
            <person name="Hiessl S."/>
            <person name="Steinbuechel A."/>
            <person name="Daniel R."/>
        </authorList>
    </citation>
    <scope>NUCLEOTIDE SEQUENCE [LARGE SCALE GENOMIC DNA]</scope>
    <source>
        <strain evidence="10 11">TBEA6</strain>
    </source>
</reference>
<dbReference type="GO" id="GO:0000155">
    <property type="term" value="F:phosphorelay sensor kinase activity"/>
    <property type="evidence" value="ECO:0007669"/>
    <property type="project" value="InterPro"/>
</dbReference>
<dbReference type="Pfam" id="PF00072">
    <property type="entry name" value="Response_reg"/>
    <property type="match status" value="1"/>
</dbReference>
<dbReference type="InterPro" id="IPR003594">
    <property type="entry name" value="HATPase_dom"/>
</dbReference>
<dbReference type="SMART" id="SM00448">
    <property type="entry name" value="REC"/>
    <property type="match status" value="1"/>
</dbReference>
<dbReference type="PANTHER" id="PTHR43047:SF9">
    <property type="entry name" value="HISTIDINE KINASE"/>
    <property type="match status" value="1"/>
</dbReference>
<dbReference type="SMART" id="SM00388">
    <property type="entry name" value="HisKA"/>
    <property type="match status" value="1"/>
</dbReference>
<evidence type="ECO:0000259" key="9">
    <source>
        <dbReference type="PROSITE" id="PS50110"/>
    </source>
</evidence>
<keyword evidence="7" id="KW-0812">Transmembrane</keyword>
<feature type="transmembrane region" description="Helical" evidence="7">
    <location>
        <begin position="30"/>
        <end position="47"/>
    </location>
</feature>
<keyword evidence="3 6" id="KW-0597">Phosphoprotein</keyword>
<dbReference type="CDD" id="cd00156">
    <property type="entry name" value="REC"/>
    <property type="match status" value="1"/>
</dbReference>
<evidence type="ECO:0000256" key="7">
    <source>
        <dbReference type="SAM" id="Phobius"/>
    </source>
</evidence>
<organism evidence="10 11">
    <name type="scientific">Variovorax paradoxus</name>
    <dbReference type="NCBI Taxonomy" id="34073"/>
    <lineage>
        <taxon>Bacteria</taxon>
        <taxon>Pseudomonadati</taxon>
        <taxon>Pseudomonadota</taxon>
        <taxon>Betaproteobacteria</taxon>
        <taxon>Burkholderiales</taxon>
        <taxon>Comamonadaceae</taxon>
        <taxon>Variovorax</taxon>
    </lineage>
</organism>
<keyword evidence="11" id="KW-1185">Reference proteome</keyword>
<dbReference type="PATRIC" id="fig|34073.19.peg.4551"/>
<proteinExistence type="predicted"/>
<evidence type="ECO:0000313" key="11">
    <source>
        <dbReference type="Proteomes" id="UP000035170"/>
    </source>
</evidence>
<evidence type="ECO:0000256" key="1">
    <source>
        <dbReference type="ARBA" id="ARBA00000085"/>
    </source>
</evidence>
<dbReference type="InterPro" id="IPR005467">
    <property type="entry name" value="His_kinase_dom"/>
</dbReference>
<keyword evidence="5" id="KW-0418">Kinase</keyword>
<dbReference type="AlphaFoldDB" id="A0A0H2LXR1"/>
<comment type="caution">
    <text evidence="10">The sequence shown here is derived from an EMBL/GenBank/DDBJ whole genome shotgun (WGS) entry which is preliminary data.</text>
</comment>
<dbReference type="FunFam" id="3.30.565.10:FF:000049">
    <property type="entry name" value="Two-component sensor histidine kinase"/>
    <property type="match status" value="1"/>
</dbReference>
<dbReference type="Pfam" id="PF00512">
    <property type="entry name" value="HisKA"/>
    <property type="match status" value="1"/>
</dbReference>
<dbReference type="PROSITE" id="PS50109">
    <property type="entry name" value="HIS_KIN"/>
    <property type="match status" value="1"/>
</dbReference>
<dbReference type="InterPro" id="IPR036890">
    <property type="entry name" value="HATPase_C_sf"/>
</dbReference>
<dbReference type="RefSeq" id="WP_047786025.1">
    <property type="nucleotide sequence ID" value="NZ_JZWI01000023.1"/>
</dbReference>
<gene>
    <name evidence="10" type="primary">rpfC3</name>
    <name evidence="10" type="ORF">VPARA_44480</name>
</gene>
<dbReference type="GO" id="GO:0009927">
    <property type="term" value="F:histidine phosphotransfer kinase activity"/>
    <property type="evidence" value="ECO:0007669"/>
    <property type="project" value="TreeGrafter"/>
</dbReference>
<feature type="transmembrane region" description="Helical" evidence="7">
    <location>
        <begin position="123"/>
        <end position="142"/>
    </location>
</feature>
<dbReference type="Gene3D" id="1.10.287.130">
    <property type="match status" value="1"/>
</dbReference>
<dbReference type="PRINTS" id="PR00344">
    <property type="entry name" value="BCTRLSENSOR"/>
</dbReference>
<evidence type="ECO:0000256" key="3">
    <source>
        <dbReference type="ARBA" id="ARBA00022553"/>
    </source>
</evidence>
<dbReference type="InterPro" id="IPR036097">
    <property type="entry name" value="HisK_dim/P_sf"/>
</dbReference>
<dbReference type="InterPro" id="IPR011006">
    <property type="entry name" value="CheY-like_superfamily"/>
</dbReference>
<dbReference type="CDD" id="cd00082">
    <property type="entry name" value="HisKA"/>
    <property type="match status" value="1"/>
</dbReference>
<evidence type="ECO:0000256" key="6">
    <source>
        <dbReference type="PROSITE-ProRule" id="PRU00169"/>
    </source>
</evidence>
<dbReference type="EMBL" id="JZWI01000023">
    <property type="protein sequence ID" value="KLN54526.1"/>
    <property type="molecule type" value="Genomic_DNA"/>
</dbReference>